<keyword evidence="10" id="KW-1185">Reference proteome</keyword>
<reference evidence="8 10" key="1">
    <citation type="journal article" date="2011" name="Science">
        <title>Comparative functional genomics of the fission yeasts.</title>
        <authorList>
            <person name="Rhind N."/>
            <person name="Chen Z."/>
            <person name="Yassour M."/>
            <person name="Thompson D.A."/>
            <person name="Haas B.J."/>
            <person name="Habib N."/>
            <person name="Wapinski I."/>
            <person name="Roy S."/>
            <person name="Lin M.F."/>
            <person name="Heiman D.I."/>
            <person name="Young S.K."/>
            <person name="Furuya K."/>
            <person name="Guo Y."/>
            <person name="Pidoux A."/>
            <person name="Chen H.M."/>
            <person name="Robbertse B."/>
            <person name="Goldberg J.M."/>
            <person name="Aoki K."/>
            <person name="Bayne E.H."/>
            <person name="Berlin A.M."/>
            <person name="Desjardins C.A."/>
            <person name="Dobbs E."/>
            <person name="Dukaj L."/>
            <person name="Fan L."/>
            <person name="FitzGerald M.G."/>
            <person name="French C."/>
            <person name="Gujja S."/>
            <person name="Hansen K."/>
            <person name="Keifenheim D."/>
            <person name="Levin J.Z."/>
            <person name="Mosher R.A."/>
            <person name="Mueller C.A."/>
            <person name="Pfiffner J."/>
            <person name="Priest M."/>
            <person name="Russ C."/>
            <person name="Smialowska A."/>
            <person name="Swoboda P."/>
            <person name="Sykes S.M."/>
            <person name="Vaughn M."/>
            <person name="Vengrova S."/>
            <person name="Yoder R."/>
            <person name="Zeng Q."/>
            <person name="Allshire R."/>
            <person name="Baulcombe D."/>
            <person name="Birren B.W."/>
            <person name="Brown W."/>
            <person name="Ekwall K."/>
            <person name="Kellis M."/>
            <person name="Leatherwood J."/>
            <person name="Levin H."/>
            <person name="Margalit H."/>
            <person name="Martienssen R."/>
            <person name="Nieduszynski C.A."/>
            <person name="Spatafora J.W."/>
            <person name="Friedman N."/>
            <person name="Dalgaard J.Z."/>
            <person name="Baumann P."/>
            <person name="Niki H."/>
            <person name="Regev A."/>
            <person name="Nusbaum C."/>
        </authorList>
    </citation>
    <scope>NUCLEOTIDE SEQUENCE [LARGE SCALE GENOMIC DNA]</scope>
    <source>
        <strain evidence="10">yFS275 / FY16936</strain>
    </source>
</reference>
<feature type="region of interest" description="Disordered" evidence="5">
    <location>
        <begin position="1"/>
        <end position="75"/>
    </location>
</feature>
<feature type="region of interest" description="Disordered" evidence="5">
    <location>
        <begin position="1078"/>
        <end position="1098"/>
    </location>
</feature>
<keyword evidence="1" id="KW-0343">GTPase activation</keyword>
<keyword evidence="3 4" id="KW-0862">Zinc</keyword>
<dbReference type="Pfam" id="PF00620">
    <property type="entry name" value="RhoGAP"/>
    <property type="match status" value="1"/>
</dbReference>
<dbReference type="EMBL" id="KE651167">
    <property type="protein sequence ID" value="EEB08499.1"/>
    <property type="molecule type" value="Genomic_DNA"/>
</dbReference>
<evidence type="ECO:0000313" key="8">
    <source>
        <dbReference type="EMBL" id="EEB08499.1"/>
    </source>
</evidence>
<sequence>MSSHEDHAEENKPATVRRELSSRETDYSAETSSLSLSMKCNSRATSARTATHMRSDSHCSSRPDSPAPINHYPSSRSMLVRSRGKSFTGKTESKPIRSRKTTSSRICGRCGLPVSGQYVRALNDIFHLDCFRCYDCGVPVATKFFPTESADHTGQIPLCEKDYFRRLDLLCANCGMALRGYYITALNKKYHIEHFTCTLCSTIFGPNDSYYEHDGNVYCHYHYSTMFASRCCGCRGPILRQFVEVFRNGTVQSWHVPCHMIFKFWNVKLPTATDEVLGKQDVSDGALVDQDEQDSVLYKKHEKQMEQRIFHIWRTLSAYEEYTASCISDMLLHVSNRDFMKCVLVVQKFIMHVEVLFKGIDSLEHNLFKHQAKGMPYIREAKLLCKKLVSIFALIAKCHKTELREVSAVQEFLSLFSGLAHYLKLLIRISLTGGLRLEQDHKFKAALPQFLLIIENSRLLDESYSTKRFQIPPSYADAQSDLCYICHQALEEDCVYCSDIRCHIQCLSCASCKYTKPGSFDWARWNDRKKEIQCYLCFTDPDLQSSDCHFRYASRLTQYTYLLRIALARLYRILADNTLAPIKPTSQLKQVNFSSSTVVSSSDSRSTQNDESSVDTFKKYASTLNDLRRLKSSRNISRSQSVLVPDISTPVTRMKGHHPTKSTSLIITPDIQQRPKASNSHELPKTIEEKEPPLELYDDCRAFTLDDIPKVIAEQRNREHRPNAFRHMPSFAASSIRKASENIVRTGDQQCLSLPATPPQRRFTELTNLQLLFTKHVAVLTLHPLVKDYYSLDELMEMSDLRKGRFWEKFGKAFKSRDSDRKNMRKKGVFGVPLDVLVERNGVKSSLAHEGGVSRVPQFIEDTLKIMKQKDMSVVGVFRKNGNIRRLKELSDQVDNTPESVHFENEGSIQLAALLKKFLRELPDPLLTFKLFGLFITSSKLEEEEDRLRVLHLTICLLPKSHRDTMEIIFGFLYWVASFSHINDDLGSKMDIHNLATVITPNILYSKSNDPVDESFLAIEAVHSLIEHNERFCLVPTEINILLDDPALFSSTADWSSKELAKRCEDLLEQIRLDESSRPKRVASTKRKRQPLRKVATSMKTNVATASEMAPAASYSESNVPGEPVIADHIQTVSAKAVFDTS</sequence>
<accession>B6K4U2</accession>
<evidence type="ECO:0000313" key="10">
    <source>
        <dbReference type="Proteomes" id="UP000001744"/>
    </source>
</evidence>
<dbReference type="InterPro" id="IPR008936">
    <property type="entry name" value="Rho_GTPase_activation_prot"/>
</dbReference>
<dbReference type="GO" id="GO:0030036">
    <property type="term" value="P:actin cytoskeleton organization"/>
    <property type="evidence" value="ECO:0000318"/>
    <property type="project" value="GO_Central"/>
</dbReference>
<dbReference type="PROSITE" id="PS00478">
    <property type="entry name" value="LIM_DOMAIN_1"/>
    <property type="match status" value="1"/>
</dbReference>
<dbReference type="InterPro" id="IPR000198">
    <property type="entry name" value="RhoGAP_dom"/>
</dbReference>
<feature type="domain" description="LIM zinc-binding" evidence="6">
    <location>
        <begin position="105"/>
        <end position="168"/>
    </location>
</feature>
<feature type="compositionally biased region" description="Basic residues" evidence="5">
    <location>
        <begin position="1079"/>
        <end position="1092"/>
    </location>
</feature>
<dbReference type="GO" id="GO:0005096">
    <property type="term" value="F:GTPase activator activity"/>
    <property type="evidence" value="ECO:0007669"/>
    <property type="project" value="UniProtKB-KW"/>
</dbReference>
<dbReference type="Proteomes" id="UP000001744">
    <property type="component" value="Unassembled WGS sequence"/>
</dbReference>
<feature type="compositionally biased region" description="Polar residues" evidence="5">
    <location>
        <begin position="28"/>
        <end position="49"/>
    </location>
</feature>
<dbReference type="GO" id="GO:0005737">
    <property type="term" value="C:cytoplasm"/>
    <property type="evidence" value="ECO:0000318"/>
    <property type="project" value="GO_Central"/>
</dbReference>
<dbReference type="PANTHER" id="PTHR14963">
    <property type="entry name" value="RHO GTPASE ACTIVATING PROTEIN 18,19-RELATED"/>
    <property type="match status" value="1"/>
</dbReference>
<name>B6K4U2_SCHJY</name>
<dbReference type="eggNOG" id="KOG1703">
    <property type="taxonomic scope" value="Eukaryota"/>
</dbReference>
<dbReference type="AlphaFoldDB" id="B6K4U2"/>
<keyword evidence="4" id="KW-0440">LIM domain</keyword>
<dbReference type="GO" id="GO:0032956">
    <property type="term" value="P:regulation of actin cytoskeleton organization"/>
    <property type="evidence" value="ECO:0007669"/>
    <property type="project" value="EnsemblFungi"/>
</dbReference>
<proteinExistence type="predicted"/>
<dbReference type="InterPro" id="IPR001781">
    <property type="entry name" value="Znf_LIM"/>
</dbReference>
<dbReference type="FunFam" id="2.10.110.10:FF:000058">
    <property type="entry name" value="Rho GTPase activator Lrg11"/>
    <property type="match status" value="1"/>
</dbReference>
<dbReference type="STRING" id="402676.B6K4U2"/>
<evidence type="ECO:0000256" key="3">
    <source>
        <dbReference type="ARBA" id="ARBA00022833"/>
    </source>
</evidence>
<dbReference type="OrthoDB" id="20689at2759"/>
<dbReference type="SMART" id="SM00132">
    <property type="entry name" value="LIM"/>
    <property type="match status" value="2"/>
</dbReference>
<dbReference type="PANTHER" id="PTHR14963:SF1">
    <property type="entry name" value="RHO GTPASE-ACTIVATING PROTEIN CONUNDRUM"/>
    <property type="match status" value="1"/>
</dbReference>
<dbReference type="VEuPathDB" id="FungiDB:SJAG_03655"/>
<dbReference type="PROSITE" id="PS50023">
    <property type="entry name" value="LIM_DOMAIN_2"/>
    <property type="match status" value="2"/>
</dbReference>
<feature type="compositionally biased region" description="Basic and acidic residues" evidence="5">
    <location>
        <begin position="1"/>
        <end position="26"/>
    </location>
</feature>
<keyword evidence="2 4" id="KW-0479">Metal-binding</keyword>
<dbReference type="GO" id="GO:0000935">
    <property type="term" value="C:division septum"/>
    <property type="evidence" value="ECO:0007669"/>
    <property type="project" value="EnsemblFungi"/>
</dbReference>
<dbReference type="GO" id="GO:0007165">
    <property type="term" value="P:signal transduction"/>
    <property type="evidence" value="ECO:0007669"/>
    <property type="project" value="InterPro"/>
</dbReference>
<dbReference type="Pfam" id="PF00412">
    <property type="entry name" value="LIM"/>
    <property type="match status" value="2"/>
</dbReference>
<dbReference type="GO" id="GO:1903338">
    <property type="term" value="P:regulation of cell wall organization or biogenesis"/>
    <property type="evidence" value="ECO:0007669"/>
    <property type="project" value="EnsemblFungi"/>
</dbReference>
<gene>
    <name evidence="9" type="primary">rga1</name>
    <name evidence="8" type="ORF">SJAG_03655</name>
</gene>
<evidence type="ECO:0000259" key="6">
    <source>
        <dbReference type="PROSITE" id="PS50023"/>
    </source>
</evidence>
<dbReference type="Gene3D" id="2.10.110.10">
    <property type="entry name" value="Cysteine Rich Protein"/>
    <property type="match status" value="2"/>
</dbReference>
<feature type="domain" description="Rho-GAP" evidence="7">
    <location>
        <begin position="832"/>
        <end position="1033"/>
    </location>
</feature>
<evidence type="ECO:0000256" key="2">
    <source>
        <dbReference type="ARBA" id="ARBA00022723"/>
    </source>
</evidence>
<dbReference type="HOGENOM" id="CLU_001321_1_0_1"/>
<dbReference type="SUPFAM" id="SSF57716">
    <property type="entry name" value="Glucocorticoid receptor-like (DNA-binding domain)"/>
    <property type="match status" value="3"/>
</dbReference>
<dbReference type="JaponicusDB" id="SJAG_03655">
    <property type="gene designation" value="rga1"/>
</dbReference>
<dbReference type="GO" id="GO:0051285">
    <property type="term" value="C:cell cortex of cell tip"/>
    <property type="evidence" value="ECO:0007669"/>
    <property type="project" value="EnsemblFungi"/>
</dbReference>
<evidence type="ECO:0000256" key="4">
    <source>
        <dbReference type="PROSITE-ProRule" id="PRU00125"/>
    </source>
</evidence>
<dbReference type="CDD" id="cd09391">
    <property type="entry name" value="LIM1_Lrg1p_like"/>
    <property type="match status" value="1"/>
</dbReference>
<dbReference type="OMA" id="WQMQSSV"/>
<dbReference type="Gene3D" id="1.10.555.10">
    <property type="entry name" value="Rho GTPase activation protein"/>
    <property type="match status" value="1"/>
</dbReference>
<feature type="domain" description="LIM zinc-binding" evidence="6">
    <location>
        <begin position="169"/>
        <end position="229"/>
    </location>
</feature>
<evidence type="ECO:0000256" key="1">
    <source>
        <dbReference type="ARBA" id="ARBA00022468"/>
    </source>
</evidence>
<dbReference type="RefSeq" id="XP_002174792.1">
    <property type="nucleotide sequence ID" value="XM_002174756.1"/>
</dbReference>
<dbReference type="GeneID" id="7051362"/>
<dbReference type="CDD" id="cd09392">
    <property type="entry name" value="LIM2_Lrg1p_like"/>
    <property type="match status" value="1"/>
</dbReference>
<dbReference type="SMART" id="SM00324">
    <property type="entry name" value="RhoGAP"/>
    <property type="match status" value="1"/>
</dbReference>
<dbReference type="SUPFAM" id="SSF48350">
    <property type="entry name" value="GTPase activation domain, GAP"/>
    <property type="match status" value="1"/>
</dbReference>
<protein>
    <submittedName>
        <fullName evidence="8">Rho-type GTPase activating protein Rga1</fullName>
    </submittedName>
</protein>
<evidence type="ECO:0000259" key="7">
    <source>
        <dbReference type="PROSITE" id="PS50238"/>
    </source>
</evidence>
<evidence type="ECO:0000313" key="9">
    <source>
        <dbReference type="JaponicusDB" id="SJAG_03655"/>
    </source>
</evidence>
<dbReference type="GO" id="GO:0046872">
    <property type="term" value="F:metal ion binding"/>
    <property type="evidence" value="ECO:0007669"/>
    <property type="project" value="UniProtKB-KW"/>
</dbReference>
<organism evidence="8 10">
    <name type="scientific">Schizosaccharomyces japonicus (strain yFS275 / FY16936)</name>
    <name type="common">Fission yeast</name>
    <dbReference type="NCBI Taxonomy" id="402676"/>
    <lineage>
        <taxon>Eukaryota</taxon>
        <taxon>Fungi</taxon>
        <taxon>Dikarya</taxon>
        <taxon>Ascomycota</taxon>
        <taxon>Taphrinomycotina</taxon>
        <taxon>Schizosaccharomycetes</taxon>
        <taxon>Schizosaccharomycetales</taxon>
        <taxon>Schizosaccharomycetaceae</taxon>
        <taxon>Schizosaccharomyces</taxon>
    </lineage>
</organism>
<evidence type="ECO:0000256" key="5">
    <source>
        <dbReference type="SAM" id="MobiDB-lite"/>
    </source>
</evidence>
<dbReference type="PROSITE" id="PS50238">
    <property type="entry name" value="RHOGAP"/>
    <property type="match status" value="1"/>
</dbReference>
<dbReference type="eggNOG" id="KOG2710">
    <property type="taxonomic scope" value="Eukaryota"/>
</dbReference>